<dbReference type="Gene3D" id="1.10.10.10">
    <property type="entry name" value="Winged helix-like DNA-binding domain superfamily/Winged helix DNA-binding domain"/>
    <property type="match status" value="1"/>
</dbReference>
<dbReference type="PANTHER" id="PTHR30346:SF0">
    <property type="entry name" value="HCA OPERON TRANSCRIPTIONAL ACTIVATOR HCAR"/>
    <property type="match status" value="1"/>
</dbReference>
<dbReference type="PROSITE" id="PS50931">
    <property type="entry name" value="HTH_LYSR"/>
    <property type="match status" value="1"/>
</dbReference>
<name>A0A7X4KBB6_9BURK</name>
<evidence type="ECO:0000256" key="1">
    <source>
        <dbReference type="ARBA" id="ARBA00009437"/>
    </source>
</evidence>
<dbReference type="GO" id="GO:0003700">
    <property type="term" value="F:DNA-binding transcription factor activity"/>
    <property type="evidence" value="ECO:0007669"/>
    <property type="project" value="InterPro"/>
</dbReference>
<reference evidence="6 7" key="1">
    <citation type="submission" date="2019-12" db="EMBL/GenBank/DDBJ databases">
        <title>Novel species isolated from a subtropical stream in China.</title>
        <authorList>
            <person name="Lu H."/>
        </authorList>
    </citation>
    <scope>NUCLEOTIDE SEQUENCE [LARGE SCALE GENOMIC DNA]</scope>
    <source>
        <strain evidence="6 7">FT55W</strain>
    </source>
</reference>
<gene>
    <name evidence="6" type="ORF">GTP45_04590</name>
</gene>
<evidence type="ECO:0000313" key="6">
    <source>
        <dbReference type="EMBL" id="MYM66113.1"/>
    </source>
</evidence>
<dbReference type="GO" id="GO:0032993">
    <property type="term" value="C:protein-DNA complex"/>
    <property type="evidence" value="ECO:0007669"/>
    <property type="project" value="TreeGrafter"/>
</dbReference>
<accession>A0A7X4KBB6</accession>
<dbReference type="InterPro" id="IPR036388">
    <property type="entry name" value="WH-like_DNA-bd_sf"/>
</dbReference>
<protein>
    <submittedName>
        <fullName evidence="6">LysR family transcriptional regulator</fullName>
    </submittedName>
</protein>
<dbReference type="Proteomes" id="UP000450012">
    <property type="component" value="Unassembled WGS sequence"/>
</dbReference>
<evidence type="ECO:0000256" key="4">
    <source>
        <dbReference type="ARBA" id="ARBA00023163"/>
    </source>
</evidence>
<evidence type="ECO:0000256" key="2">
    <source>
        <dbReference type="ARBA" id="ARBA00023015"/>
    </source>
</evidence>
<organism evidence="6 7">
    <name type="scientific">Duganella rivi</name>
    <dbReference type="NCBI Taxonomy" id="2666083"/>
    <lineage>
        <taxon>Bacteria</taxon>
        <taxon>Pseudomonadati</taxon>
        <taxon>Pseudomonadota</taxon>
        <taxon>Betaproteobacteria</taxon>
        <taxon>Burkholderiales</taxon>
        <taxon>Oxalobacteraceae</taxon>
        <taxon>Telluria group</taxon>
        <taxon>Duganella</taxon>
    </lineage>
</organism>
<dbReference type="PANTHER" id="PTHR30346">
    <property type="entry name" value="TRANSCRIPTIONAL DUAL REGULATOR HCAR-RELATED"/>
    <property type="match status" value="1"/>
</dbReference>
<dbReference type="GO" id="GO:0003677">
    <property type="term" value="F:DNA binding"/>
    <property type="evidence" value="ECO:0007669"/>
    <property type="project" value="UniProtKB-KW"/>
</dbReference>
<dbReference type="InterPro" id="IPR005119">
    <property type="entry name" value="LysR_subst-bd"/>
</dbReference>
<dbReference type="SUPFAM" id="SSF53850">
    <property type="entry name" value="Periplasmic binding protein-like II"/>
    <property type="match status" value="1"/>
</dbReference>
<dbReference type="AlphaFoldDB" id="A0A7X4KBB6"/>
<evidence type="ECO:0000313" key="7">
    <source>
        <dbReference type="Proteomes" id="UP000450012"/>
    </source>
</evidence>
<proteinExistence type="inferred from homology"/>
<comment type="caution">
    <text evidence="6">The sequence shown here is derived from an EMBL/GenBank/DDBJ whole genome shotgun (WGS) entry which is preliminary data.</text>
</comment>
<evidence type="ECO:0000256" key="3">
    <source>
        <dbReference type="ARBA" id="ARBA00023125"/>
    </source>
</evidence>
<evidence type="ECO:0000259" key="5">
    <source>
        <dbReference type="PROSITE" id="PS50931"/>
    </source>
</evidence>
<dbReference type="RefSeq" id="WP_161012725.1">
    <property type="nucleotide sequence ID" value="NZ_WWCK01000002.1"/>
</dbReference>
<feature type="domain" description="HTH lysR-type" evidence="5">
    <location>
        <begin position="7"/>
        <end position="64"/>
    </location>
</feature>
<keyword evidence="2" id="KW-0805">Transcription regulation</keyword>
<dbReference type="EMBL" id="WWCK01000002">
    <property type="protein sequence ID" value="MYM66113.1"/>
    <property type="molecule type" value="Genomic_DNA"/>
</dbReference>
<dbReference type="Pfam" id="PF03466">
    <property type="entry name" value="LysR_substrate"/>
    <property type="match status" value="1"/>
</dbReference>
<dbReference type="InterPro" id="IPR000847">
    <property type="entry name" value="LysR_HTH_N"/>
</dbReference>
<keyword evidence="7" id="KW-1185">Reference proteome</keyword>
<sequence length="303" mass="33216">MMIDDVITLKKLEVLLTFMEVNNLARASEMLGQSVVSVHRSLHSLEEGLRCPLFKREGRNLVPLPAAFAFANYAQRALGEVDKGVRKAREVAGFAADRLKMGSLYSLTLRCIPRLMTGLSLRKPDLHIDLTMGSNRELFQGLTDGRLDAAVVGLPPDFQHADLQAVPLFDDDLYLAAAIPSAYAGRDSIDLEELRGEKFVRLADGFATADSFDHAFAVAGYQPDIAVSVGDIFSLINLVSGGLGYSLLPGRVADFSPRMQLLPLAARYASCQRVTLLFAKNRERDPNLLALAAECRMYRNADA</sequence>
<keyword evidence="4" id="KW-0804">Transcription</keyword>
<keyword evidence="3" id="KW-0238">DNA-binding</keyword>
<comment type="similarity">
    <text evidence="1">Belongs to the LysR transcriptional regulatory family.</text>
</comment>
<dbReference type="Gene3D" id="3.40.190.290">
    <property type="match status" value="1"/>
</dbReference>
<dbReference type="Pfam" id="PF00126">
    <property type="entry name" value="HTH_1"/>
    <property type="match status" value="1"/>
</dbReference>
<dbReference type="SUPFAM" id="SSF46785">
    <property type="entry name" value="Winged helix' DNA-binding domain"/>
    <property type="match status" value="1"/>
</dbReference>
<dbReference type="InterPro" id="IPR036390">
    <property type="entry name" value="WH_DNA-bd_sf"/>
</dbReference>